<dbReference type="RefSeq" id="WP_322497398.1">
    <property type="nucleotide sequence ID" value="NZ_JARGYT010000009.1"/>
</dbReference>
<accession>A0ABU5L7M5</accession>
<sequence>MDYSNILTAISSLVFCLLLLIIFWRIWRSNVYKKHHETGFNIENIAHVDSKRKLMKLDFEGKRYLILLGAGETLLDKTIDSANKRP</sequence>
<proteinExistence type="predicted"/>
<gene>
    <name evidence="2" type="ORF">Cyrtocomes_00260</name>
</gene>
<reference evidence="2 3" key="1">
    <citation type="submission" date="2023-02" db="EMBL/GenBank/DDBJ databases">
        <title>Host association and intracellularity evolved multiple times independently in the Rickettsiales.</title>
        <authorList>
            <person name="Castelli M."/>
            <person name="Nardi T."/>
            <person name="Gammuto L."/>
            <person name="Bellinzona G."/>
            <person name="Sabaneyeva E."/>
            <person name="Potekhin A."/>
            <person name="Serra V."/>
            <person name="Petroni G."/>
            <person name="Sassera D."/>
        </authorList>
    </citation>
    <scope>NUCLEOTIDE SEQUENCE [LARGE SCALE GENOMIC DNA]</scope>
    <source>
        <strain evidence="2 3">BOD18</strain>
    </source>
</reference>
<keyword evidence="1" id="KW-1133">Transmembrane helix</keyword>
<evidence type="ECO:0008006" key="4">
    <source>
        <dbReference type="Google" id="ProtNLM"/>
    </source>
</evidence>
<protein>
    <recommendedName>
        <fullName evidence="4">Flagellar biosynthesis protein, FliO</fullName>
    </recommendedName>
</protein>
<dbReference type="Proteomes" id="UP001293791">
    <property type="component" value="Unassembled WGS sequence"/>
</dbReference>
<keyword evidence="1" id="KW-0472">Membrane</keyword>
<evidence type="ECO:0000313" key="2">
    <source>
        <dbReference type="EMBL" id="MDZ5761900.1"/>
    </source>
</evidence>
<evidence type="ECO:0000313" key="3">
    <source>
        <dbReference type="Proteomes" id="UP001293791"/>
    </source>
</evidence>
<organism evidence="2 3">
    <name type="scientific">Candidatus Cyrtobacter comes</name>
    <dbReference type="NCBI Taxonomy" id="675776"/>
    <lineage>
        <taxon>Bacteria</taxon>
        <taxon>Pseudomonadati</taxon>
        <taxon>Pseudomonadota</taxon>
        <taxon>Alphaproteobacteria</taxon>
        <taxon>Rickettsiales</taxon>
        <taxon>Candidatus Midichloriaceae</taxon>
        <taxon>Candidatus Cyrtobacter</taxon>
    </lineage>
</organism>
<keyword evidence="3" id="KW-1185">Reference proteome</keyword>
<keyword evidence="1" id="KW-0812">Transmembrane</keyword>
<feature type="transmembrane region" description="Helical" evidence="1">
    <location>
        <begin position="6"/>
        <end position="27"/>
    </location>
</feature>
<evidence type="ECO:0000256" key="1">
    <source>
        <dbReference type="SAM" id="Phobius"/>
    </source>
</evidence>
<comment type="caution">
    <text evidence="2">The sequence shown here is derived from an EMBL/GenBank/DDBJ whole genome shotgun (WGS) entry which is preliminary data.</text>
</comment>
<dbReference type="EMBL" id="JARGYT010000009">
    <property type="protein sequence ID" value="MDZ5761900.1"/>
    <property type="molecule type" value="Genomic_DNA"/>
</dbReference>
<name>A0ABU5L7M5_9RICK</name>